<dbReference type="InterPro" id="IPR006913">
    <property type="entry name" value="CENP-V/GFA"/>
</dbReference>
<comment type="caution">
    <text evidence="6">The sequence shown here is derived from an EMBL/GenBank/DDBJ whole genome shotgun (WGS) entry which is preliminary data.</text>
</comment>
<evidence type="ECO:0000259" key="5">
    <source>
        <dbReference type="PROSITE" id="PS51891"/>
    </source>
</evidence>
<evidence type="ECO:0000256" key="3">
    <source>
        <dbReference type="ARBA" id="ARBA00022833"/>
    </source>
</evidence>
<keyword evidence="2" id="KW-0479">Metal-binding</keyword>
<gene>
    <name evidence="6" type="ORF">CLO192961_LOCUS24662</name>
</gene>
<evidence type="ECO:0000256" key="2">
    <source>
        <dbReference type="ARBA" id="ARBA00022723"/>
    </source>
</evidence>
<reference evidence="6 7" key="1">
    <citation type="submission" date="2019-06" db="EMBL/GenBank/DDBJ databases">
        <authorList>
            <person name="Broberg M."/>
        </authorList>
    </citation>
    <scope>NUCLEOTIDE SEQUENCE [LARGE SCALE GENOMIC DNA]</scope>
</reference>
<name>A0ABY6TS36_BIOOC</name>
<dbReference type="Pfam" id="PF04828">
    <property type="entry name" value="GFA"/>
    <property type="match status" value="1"/>
</dbReference>
<dbReference type="Gene3D" id="3.90.1590.10">
    <property type="entry name" value="glutathione-dependent formaldehyde- activating enzyme (gfa)"/>
    <property type="match status" value="1"/>
</dbReference>
<sequence>MASTKQHFPLAGVARDGWSNEVEATATCLCGQTQVSFPHTGEGFVGTFVCHCADCRKVTASMFASNFTIKDTHLKWIRGKDNVKEYTQSKTIGTHNNMTNVFCNNCGGLMWRYSSGFPGLLFMRIGSVDDFNLHETSLRPQVEQFVENRVAWLVPIKDVPQANGMSV</sequence>
<evidence type="ECO:0000313" key="6">
    <source>
        <dbReference type="EMBL" id="VUC20522.1"/>
    </source>
</evidence>
<dbReference type="PANTHER" id="PTHR33337">
    <property type="entry name" value="GFA DOMAIN-CONTAINING PROTEIN"/>
    <property type="match status" value="1"/>
</dbReference>
<keyword evidence="3" id="KW-0862">Zinc</keyword>
<proteinExistence type="inferred from homology"/>
<keyword evidence="7" id="KW-1185">Reference proteome</keyword>
<organism evidence="6 7">
    <name type="scientific">Bionectria ochroleuca</name>
    <name type="common">Gliocladium roseum</name>
    <dbReference type="NCBI Taxonomy" id="29856"/>
    <lineage>
        <taxon>Eukaryota</taxon>
        <taxon>Fungi</taxon>
        <taxon>Dikarya</taxon>
        <taxon>Ascomycota</taxon>
        <taxon>Pezizomycotina</taxon>
        <taxon>Sordariomycetes</taxon>
        <taxon>Hypocreomycetidae</taxon>
        <taxon>Hypocreales</taxon>
        <taxon>Bionectriaceae</taxon>
        <taxon>Clonostachys</taxon>
    </lineage>
</organism>
<dbReference type="InterPro" id="IPR011057">
    <property type="entry name" value="Mss4-like_sf"/>
</dbReference>
<evidence type="ECO:0000256" key="1">
    <source>
        <dbReference type="ARBA" id="ARBA00005495"/>
    </source>
</evidence>
<comment type="similarity">
    <text evidence="1">Belongs to the Gfa family.</text>
</comment>
<dbReference type="Proteomes" id="UP000766486">
    <property type="component" value="Unassembled WGS sequence"/>
</dbReference>
<keyword evidence="4" id="KW-0456">Lyase</keyword>
<dbReference type="SUPFAM" id="SSF51316">
    <property type="entry name" value="Mss4-like"/>
    <property type="match status" value="1"/>
</dbReference>
<dbReference type="PANTHER" id="PTHR33337:SF8">
    <property type="entry name" value="CENP-V_GFA DOMAIN-CONTAINING PROTEIN"/>
    <property type="match status" value="1"/>
</dbReference>
<feature type="domain" description="CENP-V/GFA" evidence="5">
    <location>
        <begin position="24"/>
        <end position="142"/>
    </location>
</feature>
<accession>A0ABY6TS36</accession>
<evidence type="ECO:0000313" key="7">
    <source>
        <dbReference type="Proteomes" id="UP000766486"/>
    </source>
</evidence>
<dbReference type="EMBL" id="CABFNS010000162">
    <property type="protein sequence ID" value="VUC20522.1"/>
    <property type="molecule type" value="Genomic_DNA"/>
</dbReference>
<dbReference type="PROSITE" id="PS51891">
    <property type="entry name" value="CENP_V_GFA"/>
    <property type="match status" value="1"/>
</dbReference>
<evidence type="ECO:0000256" key="4">
    <source>
        <dbReference type="ARBA" id="ARBA00023239"/>
    </source>
</evidence>
<protein>
    <recommendedName>
        <fullName evidence="5">CENP-V/GFA domain-containing protein</fullName>
    </recommendedName>
</protein>